<accession>A0A0A8Z1L6</accession>
<name>A0A0A8Z1L6_ARUDO</name>
<dbReference type="AlphaFoldDB" id="A0A0A8Z1L6"/>
<proteinExistence type="predicted"/>
<organism evidence="1">
    <name type="scientific">Arundo donax</name>
    <name type="common">Giant reed</name>
    <name type="synonym">Donax arundinaceus</name>
    <dbReference type="NCBI Taxonomy" id="35708"/>
    <lineage>
        <taxon>Eukaryota</taxon>
        <taxon>Viridiplantae</taxon>
        <taxon>Streptophyta</taxon>
        <taxon>Embryophyta</taxon>
        <taxon>Tracheophyta</taxon>
        <taxon>Spermatophyta</taxon>
        <taxon>Magnoliopsida</taxon>
        <taxon>Liliopsida</taxon>
        <taxon>Poales</taxon>
        <taxon>Poaceae</taxon>
        <taxon>PACMAD clade</taxon>
        <taxon>Arundinoideae</taxon>
        <taxon>Arundineae</taxon>
        <taxon>Arundo</taxon>
    </lineage>
</organism>
<dbReference type="EMBL" id="GBRH01264586">
    <property type="protein sequence ID" value="JAD33309.1"/>
    <property type="molecule type" value="Transcribed_RNA"/>
</dbReference>
<protein>
    <submittedName>
        <fullName evidence="1">Uncharacterized protein</fullName>
    </submittedName>
</protein>
<evidence type="ECO:0000313" key="1">
    <source>
        <dbReference type="EMBL" id="JAD33309.1"/>
    </source>
</evidence>
<reference evidence="1" key="1">
    <citation type="submission" date="2014-09" db="EMBL/GenBank/DDBJ databases">
        <authorList>
            <person name="Magalhaes I.L.F."/>
            <person name="Oliveira U."/>
            <person name="Santos F.R."/>
            <person name="Vidigal T.H.D.A."/>
            <person name="Brescovit A.D."/>
            <person name="Santos A.J."/>
        </authorList>
    </citation>
    <scope>NUCLEOTIDE SEQUENCE</scope>
    <source>
        <tissue evidence="1">Shoot tissue taken approximately 20 cm above the soil surface</tissue>
    </source>
</reference>
<reference evidence="1" key="2">
    <citation type="journal article" date="2015" name="Data Brief">
        <title>Shoot transcriptome of the giant reed, Arundo donax.</title>
        <authorList>
            <person name="Barrero R.A."/>
            <person name="Guerrero F.D."/>
            <person name="Moolhuijzen P."/>
            <person name="Goolsby J.A."/>
            <person name="Tidwell J."/>
            <person name="Bellgard S.E."/>
            <person name="Bellgard M.I."/>
        </authorList>
    </citation>
    <scope>NUCLEOTIDE SEQUENCE</scope>
    <source>
        <tissue evidence="1">Shoot tissue taken approximately 20 cm above the soil surface</tissue>
    </source>
</reference>
<sequence>MTLNLVNKLFAIVLPEIIDIHLQAPERYPRALLSELHTLVSLLSENIKVMGEQVRRNFWIHRNFDPLLNTIF</sequence>